<name>A0ABV6CRR5_9RHOB</name>
<dbReference type="Gene3D" id="3.40.50.300">
    <property type="entry name" value="P-loop containing nucleotide triphosphate hydrolases"/>
    <property type="match status" value="1"/>
</dbReference>
<dbReference type="InterPro" id="IPR027417">
    <property type="entry name" value="P-loop_NTPase"/>
</dbReference>
<evidence type="ECO:0000313" key="4">
    <source>
        <dbReference type="Proteomes" id="UP001589795"/>
    </source>
</evidence>
<gene>
    <name evidence="3" type="ORF">ACFFIZ_20120</name>
</gene>
<dbReference type="EMBL" id="JBHLWQ010000195">
    <property type="protein sequence ID" value="MFC0202550.1"/>
    <property type="molecule type" value="Genomic_DNA"/>
</dbReference>
<feature type="chain" id="PRO_5047027238" evidence="2">
    <location>
        <begin position="24"/>
        <end position="352"/>
    </location>
</feature>
<dbReference type="RefSeq" id="WP_265507906.1">
    <property type="nucleotide sequence ID" value="NZ_JAOTBE010000047.1"/>
</dbReference>
<evidence type="ECO:0000313" key="3">
    <source>
        <dbReference type="EMBL" id="MFC0202550.1"/>
    </source>
</evidence>
<evidence type="ECO:0000256" key="2">
    <source>
        <dbReference type="SAM" id="SignalP"/>
    </source>
</evidence>
<organism evidence="3 4">
    <name type="scientific">Paracoccus rhizosphaerae</name>
    <dbReference type="NCBI Taxonomy" id="1133347"/>
    <lineage>
        <taxon>Bacteria</taxon>
        <taxon>Pseudomonadati</taxon>
        <taxon>Pseudomonadota</taxon>
        <taxon>Alphaproteobacteria</taxon>
        <taxon>Rhodobacterales</taxon>
        <taxon>Paracoccaceae</taxon>
        <taxon>Paracoccus</taxon>
    </lineage>
</organism>
<keyword evidence="2" id="KW-0732">Signal</keyword>
<sequence>MNKMILAFFAAVIAAMIALQAHAGARHEAPTMPQVHHHSLSGTDGSLGGASAHMQGKARIAVAGTRGLARMPQMDRDNPPLATCVSEGETEGCCLASAQPEGSGMQLLLREAPVVRRKEGTAGAKDDAVATVATTLNARDRELRAQWRLDEASGFHVPSSREYELAVQTVSLGESQLMMPKVHAAAGDAGMSALQLAQASLPLDRVIHLEAGDDRMVLASIEEGLRHGGLAAVVGDVGHLSMTASRQLHLAAEGTGTMGIVLRRWRRQADASDLGLPTAAMTRWRISVPPSAPLPVPGVGRARWLIELIRARAGECLDIELEACNGSGRLGFPADVADRPAAAAGGRISALS</sequence>
<comment type="caution">
    <text evidence="3">The sequence shown here is derived from an EMBL/GenBank/DDBJ whole genome shotgun (WGS) entry which is preliminary data.</text>
</comment>
<evidence type="ECO:0000256" key="1">
    <source>
        <dbReference type="SAM" id="MobiDB-lite"/>
    </source>
</evidence>
<reference evidence="3 4" key="1">
    <citation type="submission" date="2024-09" db="EMBL/GenBank/DDBJ databases">
        <authorList>
            <person name="Sun Q."/>
            <person name="Mori K."/>
        </authorList>
    </citation>
    <scope>NUCLEOTIDE SEQUENCE [LARGE SCALE GENOMIC DNA]</scope>
    <source>
        <strain evidence="3 4">CCM 7904</strain>
    </source>
</reference>
<feature type="region of interest" description="Disordered" evidence="1">
    <location>
        <begin position="28"/>
        <end position="51"/>
    </location>
</feature>
<feature type="signal peptide" evidence="2">
    <location>
        <begin position="1"/>
        <end position="23"/>
    </location>
</feature>
<protein>
    <submittedName>
        <fullName evidence="3">ImuA family protein</fullName>
    </submittedName>
</protein>
<dbReference type="SUPFAM" id="SSF52540">
    <property type="entry name" value="P-loop containing nucleoside triphosphate hydrolases"/>
    <property type="match status" value="1"/>
</dbReference>
<dbReference type="Proteomes" id="UP001589795">
    <property type="component" value="Unassembled WGS sequence"/>
</dbReference>
<proteinExistence type="predicted"/>
<keyword evidence="4" id="KW-1185">Reference proteome</keyword>
<accession>A0ABV6CRR5</accession>